<sequence>MNTKVEELSKEKRFMGKSQASASKKSKKYHDHSTTFMGYFGKERGSQRSNPRSPSPSVTSVGSVGNPKSRCKHYNKYHFGECCMRSGACYNCARALARAYAIRARKDASTPNVITGTFSLFDTDITALIDPDSIHLYICTNLVSIKNLSVDFTEFVVKVSNPMG</sequence>
<gene>
    <name evidence="2" type="ORF">EPI10_031334</name>
</gene>
<protein>
    <submittedName>
        <fullName evidence="2">Retrotransposon protein</fullName>
    </submittedName>
</protein>
<accession>A0A5B6X3Q8</accession>
<name>A0A5B6X3Q8_9ROSI</name>
<reference evidence="3" key="1">
    <citation type="journal article" date="2019" name="Plant Biotechnol. J.">
        <title>Genome sequencing of the Australian wild diploid species Gossypium australe highlights disease resistance and delayed gland morphogenesis.</title>
        <authorList>
            <person name="Cai Y."/>
            <person name="Cai X."/>
            <person name="Wang Q."/>
            <person name="Wang P."/>
            <person name="Zhang Y."/>
            <person name="Cai C."/>
            <person name="Xu Y."/>
            <person name="Wang K."/>
            <person name="Zhou Z."/>
            <person name="Wang C."/>
            <person name="Geng S."/>
            <person name="Li B."/>
            <person name="Dong Q."/>
            <person name="Hou Y."/>
            <person name="Wang H."/>
            <person name="Ai P."/>
            <person name="Liu Z."/>
            <person name="Yi F."/>
            <person name="Sun M."/>
            <person name="An G."/>
            <person name="Cheng J."/>
            <person name="Zhang Y."/>
            <person name="Shi Q."/>
            <person name="Xie Y."/>
            <person name="Shi X."/>
            <person name="Chang Y."/>
            <person name="Huang F."/>
            <person name="Chen Y."/>
            <person name="Hong S."/>
            <person name="Mi L."/>
            <person name="Sun Q."/>
            <person name="Zhang L."/>
            <person name="Zhou B."/>
            <person name="Peng R."/>
            <person name="Zhang X."/>
            <person name="Liu F."/>
        </authorList>
    </citation>
    <scope>NUCLEOTIDE SEQUENCE [LARGE SCALE GENOMIC DNA]</scope>
    <source>
        <strain evidence="3">cv. PA1801</strain>
    </source>
</reference>
<dbReference type="Proteomes" id="UP000325315">
    <property type="component" value="Unassembled WGS sequence"/>
</dbReference>
<feature type="compositionally biased region" description="Basic and acidic residues" evidence="1">
    <location>
        <begin position="1"/>
        <end position="14"/>
    </location>
</feature>
<evidence type="ECO:0000313" key="2">
    <source>
        <dbReference type="EMBL" id="KAA3487517.1"/>
    </source>
</evidence>
<proteinExistence type="predicted"/>
<feature type="region of interest" description="Disordered" evidence="1">
    <location>
        <begin position="1"/>
        <end position="67"/>
    </location>
</feature>
<comment type="caution">
    <text evidence="2">The sequence shown here is derived from an EMBL/GenBank/DDBJ whole genome shotgun (WGS) entry which is preliminary data.</text>
</comment>
<organism evidence="2 3">
    <name type="scientific">Gossypium australe</name>
    <dbReference type="NCBI Taxonomy" id="47621"/>
    <lineage>
        <taxon>Eukaryota</taxon>
        <taxon>Viridiplantae</taxon>
        <taxon>Streptophyta</taxon>
        <taxon>Embryophyta</taxon>
        <taxon>Tracheophyta</taxon>
        <taxon>Spermatophyta</taxon>
        <taxon>Magnoliopsida</taxon>
        <taxon>eudicotyledons</taxon>
        <taxon>Gunneridae</taxon>
        <taxon>Pentapetalae</taxon>
        <taxon>rosids</taxon>
        <taxon>malvids</taxon>
        <taxon>Malvales</taxon>
        <taxon>Malvaceae</taxon>
        <taxon>Malvoideae</taxon>
        <taxon>Gossypium</taxon>
    </lineage>
</organism>
<evidence type="ECO:0000256" key="1">
    <source>
        <dbReference type="SAM" id="MobiDB-lite"/>
    </source>
</evidence>
<dbReference type="OrthoDB" id="2431547at2759"/>
<keyword evidence="3" id="KW-1185">Reference proteome</keyword>
<feature type="compositionally biased region" description="Low complexity" evidence="1">
    <location>
        <begin position="47"/>
        <end position="65"/>
    </location>
</feature>
<dbReference type="AlphaFoldDB" id="A0A5B6X3Q8"/>
<dbReference type="EMBL" id="SMMG02000001">
    <property type="protein sequence ID" value="KAA3487517.1"/>
    <property type="molecule type" value="Genomic_DNA"/>
</dbReference>
<dbReference type="Pfam" id="PF08284">
    <property type="entry name" value="RVP_2"/>
    <property type="match status" value="1"/>
</dbReference>
<evidence type="ECO:0000313" key="3">
    <source>
        <dbReference type="Proteomes" id="UP000325315"/>
    </source>
</evidence>